<dbReference type="InterPro" id="IPR002686">
    <property type="entry name" value="Transposase_17"/>
</dbReference>
<name>A0A0C2HZK1_9BACT</name>
<evidence type="ECO:0000259" key="1">
    <source>
        <dbReference type="SMART" id="SM00760"/>
    </source>
</evidence>
<dbReference type="GO" id="GO:0043565">
    <property type="term" value="F:sequence-specific DNA binding"/>
    <property type="evidence" value="ECO:0007669"/>
    <property type="project" value="InterPro"/>
</dbReference>
<dbReference type="GO" id="GO:0006270">
    <property type="term" value="P:DNA replication initiation"/>
    <property type="evidence" value="ECO:0007669"/>
    <property type="project" value="InterPro"/>
</dbReference>
<dbReference type="Gene3D" id="3.30.70.1290">
    <property type="entry name" value="Transposase IS200-like"/>
    <property type="match status" value="1"/>
</dbReference>
<evidence type="ECO:0000259" key="2">
    <source>
        <dbReference type="SMART" id="SM01321"/>
    </source>
</evidence>
<dbReference type="InterPro" id="IPR013159">
    <property type="entry name" value="DnaA_C"/>
</dbReference>
<dbReference type="SUPFAM" id="SSF48295">
    <property type="entry name" value="TrpR-like"/>
    <property type="match status" value="1"/>
</dbReference>
<evidence type="ECO:0000313" key="3">
    <source>
        <dbReference type="EMBL" id="KIH78137.1"/>
    </source>
</evidence>
<dbReference type="Proteomes" id="UP000035068">
    <property type="component" value="Unassembled WGS sequence"/>
</dbReference>
<dbReference type="EMBL" id="JWJD01000001">
    <property type="protein sequence ID" value="KIH78137.1"/>
    <property type="molecule type" value="Genomic_DNA"/>
</dbReference>
<sequence length="312" mass="34665">MPRQPRIHAPGLFHHVMARGIEGRNIFRDKPDHENFLDRLGGLLAQSGAPRLYAWALMANHVHLLLQPTDTALPTMMRRLLTGYAVRFNLRHKRQGHLFQNRYKSLVVEEETYFLELVRYIHLNPVRAGALASLEELENYPYAGHAALVGQKARVGQEVEAVLSRFSATRNRAVSAYRDFVADGIGQGTRLELGHARGGNQAGGGGDPRILGGKTFTDAVLACQGREKSREKITIEDILAQVSRHTGITVDEILGVGRSRSVSAARAQFFERAHKETGATLTELARMSGRTHVAGIKAIRKRRAIEDRTKVT</sequence>
<dbReference type="Gene3D" id="1.10.1750.10">
    <property type="match status" value="1"/>
</dbReference>
<dbReference type="AlphaFoldDB" id="A0A0C2HZK1"/>
<organism evidence="3 4">
    <name type="scientific">Geoalkalibacter ferrihydriticus DSM 17813</name>
    <dbReference type="NCBI Taxonomy" id="1121915"/>
    <lineage>
        <taxon>Bacteria</taxon>
        <taxon>Pseudomonadati</taxon>
        <taxon>Thermodesulfobacteriota</taxon>
        <taxon>Desulfuromonadia</taxon>
        <taxon>Desulfuromonadales</taxon>
        <taxon>Geoalkalibacteraceae</taxon>
        <taxon>Geoalkalibacter</taxon>
    </lineage>
</organism>
<reference evidence="3 4" key="1">
    <citation type="submission" date="2014-12" db="EMBL/GenBank/DDBJ databases">
        <title>Genomes of Geoalkalibacter ferrihydriticus and Geoalkalibacter subterraneus, two haloalkaliphilic metal-reducing members of the Geobacteraceae.</title>
        <authorList>
            <person name="Badalamenti J.P."/>
            <person name="Torres C.I."/>
            <person name="Krajmalnik-Brown R."/>
            <person name="Bond D.R."/>
        </authorList>
    </citation>
    <scope>NUCLEOTIDE SEQUENCE [LARGE SCALE GENOMIC DNA]</scope>
    <source>
        <strain evidence="3 4">DSM 17813</strain>
    </source>
</reference>
<proteinExistence type="predicted"/>
<comment type="caution">
    <text evidence="3">The sequence shown here is derived from an EMBL/GenBank/DDBJ whole genome shotgun (WGS) entry which is preliminary data.</text>
</comment>
<dbReference type="SMART" id="SM00760">
    <property type="entry name" value="Bac_DnaA_C"/>
    <property type="match status" value="1"/>
</dbReference>
<keyword evidence="4" id="KW-1185">Reference proteome</keyword>
<protein>
    <recommendedName>
        <fullName evidence="5">Transposase</fullName>
    </recommendedName>
</protein>
<dbReference type="GO" id="GO:0006313">
    <property type="term" value="P:DNA transposition"/>
    <property type="evidence" value="ECO:0007669"/>
    <property type="project" value="InterPro"/>
</dbReference>
<evidence type="ECO:0008006" key="5">
    <source>
        <dbReference type="Google" id="ProtNLM"/>
    </source>
</evidence>
<gene>
    <name evidence="3" type="ORF">GFER_06085</name>
</gene>
<dbReference type="GO" id="GO:0004803">
    <property type="term" value="F:transposase activity"/>
    <property type="evidence" value="ECO:0007669"/>
    <property type="project" value="InterPro"/>
</dbReference>
<dbReference type="SUPFAM" id="SSF143422">
    <property type="entry name" value="Transposase IS200-like"/>
    <property type="match status" value="1"/>
</dbReference>
<dbReference type="Pfam" id="PF01797">
    <property type="entry name" value="Y1_Tnp"/>
    <property type="match status" value="1"/>
</dbReference>
<dbReference type="Pfam" id="PF08299">
    <property type="entry name" value="Bac_DnaA_C"/>
    <property type="match status" value="1"/>
</dbReference>
<dbReference type="RefSeq" id="WP_040096986.1">
    <property type="nucleotide sequence ID" value="NZ_JWJD01000001.1"/>
</dbReference>
<dbReference type="PANTHER" id="PTHR34322">
    <property type="entry name" value="TRANSPOSASE, Y1_TNP DOMAIN-CONTAINING"/>
    <property type="match status" value="1"/>
</dbReference>
<accession>A0A0C2HZK1</accession>
<feature type="domain" description="Chromosomal replication initiator DnaA C-terminal" evidence="1">
    <location>
        <begin position="234"/>
        <end position="302"/>
    </location>
</feature>
<dbReference type="SMART" id="SM01321">
    <property type="entry name" value="Y1_Tnp"/>
    <property type="match status" value="1"/>
</dbReference>
<dbReference type="InterPro" id="IPR036515">
    <property type="entry name" value="Transposase_17_sf"/>
</dbReference>
<evidence type="ECO:0000313" key="4">
    <source>
        <dbReference type="Proteomes" id="UP000035068"/>
    </source>
</evidence>
<feature type="domain" description="Transposase IS200-like" evidence="2">
    <location>
        <begin position="9"/>
        <end position="124"/>
    </location>
</feature>
<dbReference type="GO" id="GO:0005524">
    <property type="term" value="F:ATP binding"/>
    <property type="evidence" value="ECO:0007669"/>
    <property type="project" value="InterPro"/>
</dbReference>
<dbReference type="PANTHER" id="PTHR34322:SF2">
    <property type="entry name" value="TRANSPOSASE IS200-LIKE DOMAIN-CONTAINING PROTEIN"/>
    <property type="match status" value="1"/>
</dbReference>
<dbReference type="GO" id="GO:0006275">
    <property type="term" value="P:regulation of DNA replication"/>
    <property type="evidence" value="ECO:0007669"/>
    <property type="project" value="InterPro"/>
</dbReference>
<dbReference type="InterPro" id="IPR010921">
    <property type="entry name" value="Trp_repressor/repl_initiator"/>
</dbReference>